<keyword evidence="3" id="KW-1185">Reference proteome</keyword>
<feature type="compositionally biased region" description="Polar residues" evidence="1">
    <location>
        <begin position="50"/>
        <end position="63"/>
    </location>
</feature>
<feature type="region of interest" description="Disordered" evidence="1">
    <location>
        <begin position="50"/>
        <end position="72"/>
    </location>
</feature>
<reference evidence="2 3" key="1">
    <citation type="journal article" date="2021" name="Elife">
        <title>Chloroplast acquisition without the gene transfer in kleptoplastic sea slugs, Plakobranchus ocellatus.</title>
        <authorList>
            <person name="Maeda T."/>
            <person name="Takahashi S."/>
            <person name="Yoshida T."/>
            <person name="Shimamura S."/>
            <person name="Takaki Y."/>
            <person name="Nagai Y."/>
            <person name="Toyoda A."/>
            <person name="Suzuki Y."/>
            <person name="Arimoto A."/>
            <person name="Ishii H."/>
            <person name="Satoh N."/>
            <person name="Nishiyama T."/>
            <person name="Hasebe M."/>
            <person name="Maruyama T."/>
            <person name="Minagawa J."/>
            <person name="Obokata J."/>
            <person name="Shigenobu S."/>
        </authorList>
    </citation>
    <scope>NUCLEOTIDE SEQUENCE [LARGE SCALE GENOMIC DNA]</scope>
</reference>
<protein>
    <submittedName>
        <fullName evidence="2">Uncharacterized protein</fullName>
    </submittedName>
</protein>
<comment type="caution">
    <text evidence="2">The sequence shown here is derived from an EMBL/GenBank/DDBJ whole genome shotgun (WGS) entry which is preliminary data.</text>
</comment>
<dbReference type="AlphaFoldDB" id="A0AAV4BND6"/>
<evidence type="ECO:0000313" key="2">
    <source>
        <dbReference type="EMBL" id="GFO20293.1"/>
    </source>
</evidence>
<sequence length="105" mass="11575">MANYMYLIKLYAKNNQDPTPGFTMLGPSVGPTLFFKPVLGEPSLFVHLQAESNSDQRQGSSERFLSDKLRPSPLLPKSFPLLLPLLALPQLNNCSPHDPPNQSPG</sequence>
<gene>
    <name evidence="2" type="ORF">PoB_004679800</name>
</gene>
<name>A0AAV4BND6_9GAST</name>
<evidence type="ECO:0000256" key="1">
    <source>
        <dbReference type="SAM" id="MobiDB-lite"/>
    </source>
</evidence>
<organism evidence="2 3">
    <name type="scientific">Plakobranchus ocellatus</name>
    <dbReference type="NCBI Taxonomy" id="259542"/>
    <lineage>
        <taxon>Eukaryota</taxon>
        <taxon>Metazoa</taxon>
        <taxon>Spiralia</taxon>
        <taxon>Lophotrochozoa</taxon>
        <taxon>Mollusca</taxon>
        <taxon>Gastropoda</taxon>
        <taxon>Heterobranchia</taxon>
        <taxon>Euthyneura</taxon>
        <taxon>Panpulmonata</taxon>
        <taxon>Sacoglossa</taxon>
        <taxon>Placobranchoidea</taxon>
        <taxon>Plakobranchidae</taxon>
        <taxon>Plakobranchus</taxon>
    </lineage>
</organism>
<proteinExistence type="predicted"/>
<accession>A0AAV4BND6</accession>
<evidence type="ECO:0000313" key="3">
    <source>
        <dbReference type="Proteomes" id="UP000735302"/>
    </source>
</evidence>
<dbReference type="EMBL" id="BLXT01005154">
    <property type="protein sequence ID" value="GFO20293.1"/>
    <property type="molecule type" value="Genomic_DNA"/>
</dbReference>
<dbReference type="Proteomes" id="UP000735302">
    <property type="component" value="Unassembled WGS sequence"/>
</dbReference>